<accession>A0A0F9NTS6</accession>
<reference evidence="1" key="1">
    <citation type="journal article" date="2015" name="Nature">
        <title>Complex archaea that bridge the gap between prokaryotes and eukaryotes.</title>
        <authorList>
            <person name="Spang A."/>
            <person name="Saw J.H."/>
            <person name="Jorgensen S.L."/>
            <person name="Zaremba-Niedzwiedzka K."/>
            <person name="Martijn J."/>
            <person name="Lind A.E."/>
            <person name="van Eijk R."/>
            <person name="Schleper C."/>
            <person name="Guy L."/>
            <person name="Ettema T.J."/>
        </authorList>
    </citation>
    <scope>NUCLEOTIDE SEQUENCE</scope>
</reference>
<name>A0A0F9NTS6_9ZZZZ</name>
<sequence>MAGVTLMYSIHPITGVLVIHRFQNPLPKYTDGAFNKYLKRGFTYEKPEQMMCECGEGFYLQQLKDLHVCKEVPVVQVVNPLKCDLCDKVSKSELGKASHLRKHTREAEEKRVKELVTVNG</sequence>
<dbReference type="EMBL" id="LAZR01003161">
    <property type="protein sequence ID" value="KKN21269.1"/>
    <property type="molecule type" value="Genomic_DNA"/>
</dbReference>
<proteinExistence type="predicted"/>
<dbReference type="AlphaFoldDB" id="A0A0F9NTS6"/>
<evidence type="ECO:0000313" key="1">
    <source>
        <dbReference type="EMBL" id="KKN21269.1"/>
    </source>
</evidence>
<gene>
    <name evidence="1" type="ORF">LCGC14_0927000</name>
</gene>
<evidence type="ECO:0008006" key="2">
    <source>
        <dbReference type="Google" id="ProtNLM"/>
    </source>
</evidence>
<comment type="caution">
    <text evidence="1">The sequence shown here is derived from an EMBL/GenBank/DDBJ whole genome shotgun (WGS) entry which is preliminary data.</text>
</comment>
<protein>
    <recommendedName>
        <fullName evidence="2">C2H2-type domain-containing protein</fullName>
    </recommendedName>
</protein>
<organism evidence="1">
    <name type="scientific">marine sediment metagenome</name>
    <dbReference type="NCBI Taxonomy" id="412755"/>
    <lineage>
        <taxon>unclassified sequences</taxon>
        <taxon>metagenomes</taxon>
        <taxon>ecological metagenomes</taxon>
    </lineage>
</organism>